<dbReference type="RefSeq" id="WP_167489519.1">
    <property type="nucleotide sequence ID" value="NZ_CP046173.1"/>
</dbReference>
<sequence length="129" mass="13194">MTAVHRYRRVIGHGAVLTALAAVGVVASLGTPVAPQAAADGQATVHLAPERVAPGAKVTISTKACHTAKATAESKAFARPASLTTRTNRLEGMGVVRSNIKPGQYTVRVECAQRSGSATGTLTVTPQGH</sequence>
<proteinExistence type="predicted"/>
<keyword evidence="1" id="KW-0732">Signal</keyword>
<protein>
    <submittedName>
        <fullName evidence="2">Uncharacterized protein</fullName>
    </submittedName>
</protein>
<accession>A0A6G9Z9N6</accession>
<feature type="signal peptide" evidence="1">
    <location>
        <begin position="1"/>
        <end position="21"/>
    </location>
</feature>
<name>A0A6G9Z9N6_9NOCA</name>
<reference evidence="2 3" key="1">
    <citation type="journal article" date="2019" name="ACS Chem. Biol.">
        <title>Identification and Mobilization of a Cryptic Antibiotic Biosynthesis Gene Locus from a Human-Pathogenic Nocardia Isolate.</title>
        <authorList>
            <person name="Herisse M."/>
            <person name="Ishida K."/>
            <person name="Porter J.L."/>
            <person name="Howden B."/>
            <person name="Hertweck C."/>
            <person name="Stinear T.P."/>
            <person name="Pidot S.J."/>
        </authorList>
    </citation>
    <scope>NUCLEOTIDE SEQUENCE [LARGE SCALE GENOMIC DNA]</scope>
    <source>
        <strain evidence="2 3">AUSMDU00012715</strain>
    </source>
</reference>
<dbReference type="Proteomes" id="UP000500953">
    <property type="component" value="Chromosome"/>
</dbReference>
<dbReference type="AlphaFoldDB" id="A0A6G9Z9N6"/>
<gene>
    <name evidence="2" type="ORF">F6W96_30960</name>
</gene>
<evidence type="ECO:0000313" key="2">
    <source>
        <dbReference type="EMBL" id="QIS22111.1"/>
    </source>
</evidence>
<evidence type="ECO:0000313" key="3">
    <source>
        <dbReference type="Proteomes" id="UP000500953"/>
    </source>
</evidence>
<organism evidence="2 3">
    <name type="scientific">Nocardia terpenica</name>
    <dbReference type="NCBI Taxonomy" id="455432"/>
    <lineage>
        <taxon>Bacteria</taxon>
        <taxon>Bacillati</taxon>
        <taxon>Actinomycetota</taxon>
        <taxon>Actinomycetes</taxon>
        <taxon>Mycobacteriales</taxon>
        <taxon>Nocardiaceae</taxon>
        <taxon>Nocardia</taxon>
    </lineage>
</organism>
<evidence type="ECO:0000256" key="1">
    <source>
        <dbReference type="SAM" id="SignalP"/>
    </source>
</evidence>
<feature type="chain" id="PRO_5039379492" evidence="1">
    <location>
        <begin position="22"/>
        <end position="129"/>
    </location>
</feature>
<dbReference type="EMBL" id="CP046173">
    <property type="protein sequence ID" value="QIS22111.1"/>
    <property type="molecule type" value="Genomic_DNA"/>
</dbReference>